<reference evidence="2" key="1">
    <citation type="submission" date="2024-03" db="EMBL/GenBank/DDBJ databases">
        <title>Diverse circular DNA viruses in blood, oral, and fecal samples of captive lemurs.</title>
        <authorList>
            <person name="Paietta E.N."/>
            <person name="Kraberger S."/>
            <person name="Lund M.C."/>
            <person name="Custer J.M."/>
            <person name="Vargas K.M."/>
            <person name="Ehmke E.E."/>
            <person name="Yoder A.D."/>
            <person name="Varsani A."/>
        </authorList>
    </citation>
    <scope>NUCLEOTIDE SEQUENCE</scope>
    <source>
        <strain evidence="2">Duke_24FS_3</strain>
    </source>
</reference>
<dbReference type="EMBL" id="PP511521">
    <property type="protein sequence ID" value="XCD05052.1"/>
    <property type="molecule type" value="Genomic_DNA"/>
</dbReference>
<organism evidence="2">
    <name type="scientific">Dulem virus 36</name>
    <dbReference type="NCBI Taxonomy" id="3145754"/>
    <lineage>
        <taxon>Viruses</taxon>
        <taxon>Duplodnaviria</taxon>
        <taxon>Heunggongvirae</taxon>
        <taxon>Uroviricota</taxon>
        <taxon>Caudoviricetes</taxon>
    </lineage>
</organism>
<sequence>MKKKIVLLILGLTVLIGCGKIESIPEESTVQTQVTTKNETIIETTAPLKEEIKKESGVEIPSVNSSKPSGAVAHKESSAEKAYKPDTETLEPVDLNAKDTSWQTSTEATEEEWQDVDSETCNHVYSKQHVAGGEEGECWEYICDVCGNTYYEPYLETEEETETDCPHDTLYKSESDGYVCEDCGMDNIEWLDGFEHLRPDFGAVEYDEIEGE</sequence>
<feature type="compositionally biased region" description="Basic and acidic residues" evidence="1">
    <location>
        <begin position="73"/>
        <end position="87"/>
    </location>
</feature>
<protein>
    <submittedName>
        <fullName evidence="2">Uncharacterized protein</fullName>
    </submittedName>
</protein>
<dbReference type="PROSITE" id="PS51257">
    <property type="entry name" value="PROKAR_LIPOPROTEIN"/>
    <property type="match status" value="1"/>
</dbReference>
<evidence type="ECO:0000256" key="1">
    <source>
        <dbReference type="SAM" id="MobiDB-lite"/>
    </source>
</evidence>
<evidence type="ECO:0000313" key="2">
    <source>
        <dbReference type="EMBL" id="XCD05052.1"/>
    </source>
</evidence>
<name>A0AAU8AYL3_9CAUD</name>
<proteinExistence type="predicted"/>
<accession>A0AAU8AYL3</accession>
<feature type="region of interest" description="Disordered" evidence="1">
    <location>
        <begin position="54"/>
        <end position="90"/>
    </location>
</feature>